<dbReference type="GeneID" id="63687872"/>
<dbReference type="EMBL" id="JH795864">
    <property type="protein sequence ID" value="EJU01237.1"/>
    <property type="molecule type" value="Genomic_DNA"/>
</dbReference>
<dbReference type="SUPFAM" id="SSF53474">
    <property type="entry name" value="alpha/beta-Hydrolases"/>
    <property type="match status" value="1"/>
</dbReference>
<dbReference type="HOGENOM" id="CLU_020336_11_0_1"/>
<organism evidence="2 3">
    <name type="scientific">Dacryopinax primogenitus (strain DJM 731)</name>
    <name type="common">Brown rot fungus</name>
    <dbReference type="NCBI Taxonomy" id="1858805"/>
    <lineage>
        <taxon>Eukaryota</taxon>
        <taxon>Fungi</taxon>
        <taxon>Dikarya</taxon>
        <taxon>Basidiomycota</taxon>
        <taxon>Agaricomycotina</taxon>
        <taxon>Dacrymycetes</taxon>
        <taxon>Dacrymycetales</taxon>
        <taxon>Dacrymycetaceae</taxon>
        <taxon>Dacryopinax</taxon>
    </lineage>
</organism>
<keyword evidence="3" id="KW-1185">Reference proteome</keyword>
<dbReference type="Proteomes" id="UP000030653">
    <property type="component" value="Unassembled WGS sequence"/>
</dbReference>
<dbReference type="PANTHER" id="PTHR43194">
    <property type="entry name" value="HYDROLASE ALPHA/BETA FOLD FAMILY"/>
    <property type="match status" value="1"/>
</dbReference>
<dbReference type="AlphaFoldDB" id="M5G603"/>
<keyword evidence="2" id="KW-0378">Hydrolase</keyword>
<evidence type="ECO:0000259" key="1">
    <source>
        <dbReference type="Pfam" id="PF12697"/>
    </source>
</evidence>
<dbReference type="InterPro" id="IPR050228">
    <property type="entry name" value="Carboxylesterase_BioH"/>
</dbReference>
<evidence type="ECO:0000313" key="3">
    <source>
        <dbReference type="Proteomes" id="UP000030653"/>
    </source>
</evidence>
<sequence length="261" mass="28244">MGPEDGQKVVIVHGLQMPAVGMKEMVKELVSAGFRVLIYDIYGRGHSHYVDMEYNAALFTTQLALVLQAVGWTKPALVGHSMGGAIVAAFASHYPHVAGDHVVLIASAGLQKPSEFTPVTRLLTSRLFSSIISTSAFRFVANLLIGPRSSPSLPPTPDGLATRLQMRKLQLIALPGYVKAIMSTLIYGPLCNQKESFVQLSSRKTLIICGTEDDLCPFRLSQEINRLAVNSKLIPIEKGGHLIPLTHAEQVAGAITSFLKE</sequence>
<protein>
    <submittedName>
        <fullName evidence="2">Alpha/beta-hydrolase</fullName>
    </submittedName>
</protein>
<feature type="domain" description="AB hydrolase-1" evidence="1">
    <location>
        <begin position="9"/>
        <end position="253"/>
    </location>
</feature>
<reference evidence="2 3" key="1">
    <citation type="journal article" date="2012" name="Science">
        <title>The Paleozoic origin of enzymatic lignin decomposition reconstructed from 31 fungal genomes.</title>
        <authorList>
            <person name="Floudas D."/>
            <person name="Binder M."/>
            <person name="Riley R."/>
            <person name="Barry K."/>
            <person name="Blanchette R.A."/>
            <person name="Henrissat B."/>
            <person name="Martinez A.T."/>
            <person name="Otillar R."/>
            <person name="Spatafora J.W."/>
            <person name="Yadav J.S."/>
            <person name="Aerts A."/>
            <person name="Benoit I."/>
            <person name="Boyd A."/>
            <person name="Carlson A."/>
            <person name="Copeland A."/>
            <person name="Coutinho P.M."/>
            <person name="de Vries R.P."/>
            <person name="Ferreira P."/>
            <person name="Findley K."/>
            <person name="Foster B."/>
            <person name="Gaskell J."/>
            <person name="Glotzer D."/>
            <person name="Gorecki P."/>
            <person name="Heitman J."/>
            <person name="Hesse C."/>
            <person name="Hori C."/>
            <person name="Igarashi K."/>
            <person name="Jurgens J.A."/>
            <person name="Kallen N."/>
            <person name="Kersten P."/>
            <person name="Kohler A."/>
            <person name="Kuees U."/>
            <person name="Kumar T.K.A."/>
            <person name="Kuo A."/>
            <person name="LaButti K."/>
            <person name="Larrondo L.F."/>
            <person name="Lindquist E."/>
            <person name="Ling A."/>
            <person name="Lombard V."/>
            <person name="Lucas S."/>
            <person name="Lundell T."/>
            <person name="Martin R."/>
            <person name="McLaughlin D.J."/>
            <person name="Morgenstern I."/>
            <person name="Morin E."/>
            <person name="Murat C."/>
            <person name="Nagy L.G."/>
            <person name="Nolan M."/>
            <person name="Ohm R.A."/>
            <person name="Patyshakuliyeva A."/>
            <person name="Rokas A."/>
            <person name="Ruiz-Duenas F.J."/>
            <person name="Sabat G."/>
            <person name="Salamov A."/>
            <person name="Samejima M."/>
            <person name="Schmutz J."/>
            <person name="Slot J.C."/>
            <person name="St John F."/>
            <person name="Stenlid J."/>
            <person name="Sun H."/>
            <person name="Sun S."/>
            <person name="Syed K."/>
            <person name="Tsang A."/>
            <person name="Wiebenga A."/>
            <person name="Young D."/>
            <person name="Pisabarro A."/>
            <person name="Eastwood D.C."/>
            <person name="Martin F."/>
            <person name="Cullen D."/>
            <person name="Grigoriev I.V."/>
            <person name="Hibbett D.S."/>
        </authorList>
    </citation>
    <scope>NUCLEOTIDE SEQUENCE [LARGE SCALE GENOMIC DNA]</scope>
    <source>
        <strain evidence="2 3">DJM-731 SS1</strain>
    </source>
</reference>
<gene>
    <name evidence="2" type="ORF">DACRYDRAFT_22462</name>
</gene>
<dbReference type="InterPro" id="IPR029058">
    <property type="entry name" value="AB_hydrolase_fold"/>
</dbReference>
<dbReference type="STRING" id="1858805.M5G603"/>
<dbReference type="Gene3D" id="3.40.50.1820">
    <property type="entry name" value="alpha/beta hydrolase"/>
    <property type="match status" value="1"/>
</dbReference>
<accession>M5G603</accession>
<dbReference type="OrthoDB" id="408373at2759"/>
<dbReference type="Pfam" id="PF12697">
    <property type="entry name" value="Abhydrolase_6"/>
    <property type="match status" value="1"/>
</dbReference>
<proteinExistence type="predicted"/>
<dbReference type="GO" id="GO:0016787">
    <property type="term" value="F:hydrolase activity"/>
    <property type="evidence" value="ECO:0007669"/>
    <property type="project" value="UniProtKB-KW"/>
</dbReference>
<evidence type="ECO:0000313" key="2">
    <source>
        <dbReference type="EMBL" id="EJU01237.1"/>
    </source>
</evidence>
<name>M5G603_DACPD</name>
<dbReference type="RefSeq" id="XP_040628134.1">
    <property type="nucleotide sequence ID" value="XM_040772810.1"/>
</dbReference>
<dbReference type="OMA" id="AGYRILC"/>
<dbReference type="PRINTS" id="PR00111">
    <property type="entry name" value="ABHYDROLASE"/>
</dbReference>
<dbReference type="InterPro" id="IPR000073">
    <property type="entry name" value="AB_hydrolase_1"/>
</dbReference>
<dbReference type="PANTHER" id="PTHR43194:SF2">
    <property type="entry name" value="PEROXISOMAL MEMBRANE PROTEIN LPX1"/>
    <property type="match status" value="1"/>
</dbReference>